<dbReference type="EMBL" id="FNNC01000011">
    <property type="protein sequence ID" value="SDX01926.1"/>
    <property type="molecule type" value="Genomic_DNA"/>
</dbReference>
<gene>
    <name evidence="2" type="ORF">SAMN05421781_0018</name>
</gene>
<accession>A0A1H2Y9V2</accession>
<reference evidence="2 3" key="1">
    <citation type="submission" date="2016-10" db="EMBL/GenBank/DDBJ databases">
        <authorList>
            <person name="de Groot N.N."/>
        </authorList>
    </citation>
    <scope>NUCLEOTIDE SEQUENCE [LARGE SCALE GENOMIC DNA]</scope>
    <source>
        <strain evidence="2 3">DSM 23126</strain>
    </source>
</reference>
<name>A0A1H2Y9V2_9BACI</name>
<organism evidence="2 3">
    <name type="scientific">Marinococcus luteus</name>
    <dbReference type="NCBI Taxonomy" id="1122204"/>
    <lineage>
        <taxon>Bacteria</taxon>
        <taxon>Bacillati</taxon>
        <taxon>Bacillota</taxon>
        <taxon>Bacilli</taxon>
        <taxon>Bacillales</taxon>
        <taxon>Bacillaceae</taxon>
        <taxon>Marinococcus</taxon>
    </lineage>
</organism>
<keyword evidence="1" id="KW-0812">Transmembrane</keyword>
<feature type="transmembrane region" description="Helical" evidence="1">
    <location>
        <begin position="12"/>
        <end position="32"/>
    </location>
</feature>
<keyword evidence="1" id="KW-1133">Transmembrane helix</keyword>
<keyword evidence="3" id="KW-1185">Reference proteome</keyword>
<dbReference type="AlphaFoldDB" id="A0A1H2Y9V2"/>
<evidence type="ECO:0000313" key="3">
    <source>
        <dbReference type="Proteomes" id="UP000199488"/>
    </source>
</evidence>
<dbReference type="RefSeq" id="WP_091616844.1">
    <property type="nucleotide sequence ID" value="NZ_FNNC01000011.1"/>
</dbReference>
<protein>
    <submittedName>
        <fullName evidence="2">Uncharacterized protein</fullName>
    </submittedName>
</protein>
<sequence length="210" mass="24555">MNFIINYLTEIGIAISFFSLIISVFAFTLVYLNRNDKFRPHLFAYYDSSLVEPSQAGVIFVKNFGSVPGFISSVKLNSVYDIYTRTEQYAFLQINEVPSDAKLRQEYINTEDSLKRSCENRTFLPDEKIGVQIIDPIFTESRDIFDNTDIYKLKEQQKEKDYESSLTKISLVVEYKKSKFFLPFPVTGIDRFKEEFILFESNENHEETTQ</sequence>
<dbReference type="OrthoDB" id="9954068at2"/>
<evidence type="ECO:0000313" key="2">
    <source>
        <dbReference type="EMBL" id="SDX01926.1"/>
    </source>
</evidence>
<dbReference type="Proteomes" id="UP000199488">
    <property type="component" value="Unassembled WGS sequence"/>
</dbReference>
<evidence type="ECO:0000256" key="1">
    <source>
        <dbReference type="SAM" id="Phobius"/>
    </source>
</evidence>
<keyword evidence="1" id="KW-0472">Membrane</keyword>
<proteinExistence type="predicted"/>